<feature type="transmembrane region" description="Helical" evidence="9">
    <location>
        <begin position="284"/>
        <end position="303"/>
    </location>
</feature>
<dbReference type="InterPro" id="IPR035906">
    <property type="entry name" value="MetI-like_sf"/>
</dbReference>
<dbReference type="Gene3D" id="1.10.3720.10">
    <property type="entry name" value="MetI-like"/>
    <property type="match status" value="1"/>
</dbReference>
<reference evidence="11 12" key="1">
    <citation type="submission" date="2020-07" db="EMBL/GenBank/DDBJ databases">
        <title>Alkalicella. sp. LB2 genome.</title>
        <authorList>
            <person name="Postec A."/>
            <person name="Quemeneur M."/>
        </authorList>
    </citation>
    <scope>NUCLEOTIDE SEQUENCE [LARGE SCALE GENOMIC DNA]</scope>
    <source>
        <strain evidence="11 12">LB2</strain>
    </source>
</reference>
<feature type="domain" description="ABC transmembrane type-1" evidence="10">
    <location>
        <begin position="107"/>
        <end position="303"/>
    </location>
</feature>
<dbReference type="GO" id="GO:0015423">
    <property type="term" value="F:ABC-type maltose transporter activity"/>
    <property type="evidence" value="ECO:0007669"/>
    <property type="project" value="TreeGrafter"/>
</dbReference>
<dbReference type="PROSITE" id="PS50928">
    <property type="entry name" value="ABC_TM1"/>
    <property type="match status" value="1"/>
</dbReference>
<evidence type="ECO:0000256" key="8">
    <source>
        <dbReference type="ARBA" id="ARBA00023136"/>
    </source>
</evidence>
<evidence type="ECO:0000313" key="11">
    <source>
        <dbReference type="EMBL" id="QNO15474.1"/>
    </source>
</evidence>
<evidence type="ECO:0000256" key="1">
    <source>
        <dbReference type="ARBA" id="ARBA00004651"/>
    </source>
</evidence>
<feature type="transmembrane region" description="Helical" evidence="9">
    <location>
        <begin position="144"/>
        <end position="169"/>
    </location>
</feature>
<dbReference type="InterPro" id="IPR050901">
    <property type="entry name" value="BP-dep_ABC_trans_perm"/>
</dbReference>
<accession>A0A7G9W9W2</accession>
<dbReference type="Pfam" id="PF00528">
    <property type="entry name" value="BPD_transp_1"/>
    <property type="match status" value="1"/>
</dbReference>
<dbReference type="InterPro" id="IPR000515">
    <property type="entry name" value="MetI-like"/>
</dbReference>
<feature type="transmembrane region" description="Helical" evidence="9">
    <location>
        <begin position="181"/>
        <end position="202"/>
    </location>
</feature>
<evidence type="ECO:0000313" key="12">
    <source>
        <dbReference type="Proteomes" id="UP000516160"/>
    </source>
</evidence>
<keyword evidence="7 9" id="KW-1133">Transmembrane helix</keyword>
<dbReference type="EMBL" id="CP058559">
    <property type="protein sequence ID" value="QNO15474.1"/>
    <property type="molecule type" value="Genomic_DNA"/>
</dbReference>
<keyword evidence="5" id="KW-0762">Sugar transport</keyword>
<sequence>MKLFNRFNRDDLVINKKPLLPFLRFRKKERLYLSDRQPLTLMGILGLGLSYVVLFAWAFIIIWPLLQMVISAFNGKQGAYLMQNTNFEFSLKHFEYLFSETLYLTWVKNTLFISGATAILTLIIVSFTGYAYSRYRFKGRKASLMAIMLIQTIPTFAGITAFFTMHSIIASVIPQFTRQMMLILIYSGGAIASNTFILKGYIDSVSTELDDAAKIDGCSNMDVYRLIILPIARPMLTIIALWSFIGPFMDYMLPRVLLTNPQSYTLAAGLFTLTNDFRTMNQPAFAAGGLLTAIPIAVLFMLLQDQLVSGLAKGAVKG</sequence>
<keyword evidence="3 9" id="KW-0813">Transport</keyword>
<gene>
    <name evidence="11" type="ORF">HYG86_12205</name>
</gene>
<dbReference type="PANTHER" id="PTHR32243:SF50">
    <property type="entry name" value="MALTOSE_MALTODEXTRIN TRANSPORT SYSTEM PERMEASE PROTEIN MALG"/>
    <property type="match status" value="1"/>
</dbReference>
<dbReference type="Proteomes" id="UP000516160">
    <property type="component" value="Chromosome"/>
</dbReference>
<dbReference type="PANTHER" id="PTHR32243">
    <property type="entry name" value="MALTOSE TRANSPORT SYSTEM PERMEASE-RELATED"/>
    <property type="match status" value="1"/>
</dbReference>
<dbReference type="GO" id="GO:0042956">
    <property type="term" value="P:maltodextrin transmembrane transport"/>
    <property type="evidence" value="ECO:0007669"/>
    <property type="project" value="TreeGrafter"/>
</dbReference>
<organism evidence="11 12">
    <name type="scientific">Alkalicella caledoniensis</name>
    <dbReference type="NCBI Taxonomy" id="2731377"/>
    <lineage>
        <taxon>Bacteria</taxon>
        <taxon>Bacillati</taxon>
        <taxon>Bacillota</taxon>
        <taxon>Clostridia</taxon>
        <taxon>Eubacteriales</taxon>
        <taxon>Proteinivoracaceae</taxon>
        <taxon>Alkalicella</taxon>
    </lineage>
</organism>
<dbReference type="KEGG" id="acae:HYG86_12205"/>
<evidence type="ECO:0000256" key="3">
    <source>
        <dbReference type="ARBA" id="ARBA00022448"/>
    </source>
</evidence>
<name>A0A7G9W9W2_ALKCA</name>
<dbReference type="AlphaFoldDB" id="A0A7G9W9W2"/>
<keyword evidence="8 9" id="KW-0472">Membrane</keyword>
<keyword evidence="4" id="KW-1003">Cell membrane</keyword>
<keyword evidence="6 9" id="KW-0812">Transmembrane</keyword>
<evidence type="ECO:0000256" key="7">
    <source>
        <dbReference type="ARBA" id="ARBA00022989"/>
    </source>
</evidence>
<comment type="similarity">
    <text evidence="2">Belongs to the binding-protein-dependent transport system permease family. MalFG subfamily.</text>
</comment>
<evidence type="ECO:0000256" key="4">
    <source>
        <dbReference type="ARBA" id="ARBA00022475"/>
    </source>
</evidence>
<dbReference type="GO" id="GO:0005886">
    <property type="term" value="C:plasma membrane"/>
    <property type="evidence" value="ECO:0007669"/>
    <property type="project" value="UniProtKB-SubCell"/>
</dbReference>
<protein>
    <submittedName>
        <fullName evidence="11">Sugar ABC transporter permease</fullName>
    </submittedName>
</protein>
<evidence type="ECO:0000259" key="10">
    <source>
        <dbReference type="PROSITE" id="PS50928"/>
    </source>
</evidence>
<dbReference type="SUPFAM" id="SSF161098">
    <property type="entry name" value="MetI-like"/>
    <property type="match status" value="1"/>
</dbReference>
<proteinExistence type="inferred from homology"/>
<evidence type="ECO:0000256" key="2">
    <source>
        <dbReference type="ARBA" id="ARBA00009047"/>
    </source>
</evidence>
<feature type="transmembrane region" description="Helical" evidence="9">
    <location>
        <begin position="39"/>
        <end position="66"/>
    </location>
</feature>
<evidence type="ECO:0000256" key="9">
    <source>
        <dbReference type="RuleBase" id="RU363032"/>
    </source>
</evidence>
<feature type="transmembrane region" description="Helical" evidence="9">
    <location>
        <begin position="111"/>
        <end position="132"/>
    </location>
</feature>
<keyword evidence="12" id="KW-1185">Reference proteome</keyword>
<dbReference type="CDD" id="cd06261">
    <property type="entry name" value="TM_PBP2"/>
    <property type="match status" value="1"/>
</dbReference>
<feature type="transmembrane region" description="Helical" evidence="9">
    <location>
        <begin position="223"/>
        <end position="245"/>
    </location>
</feature>
<evidence type="ECO:0000256" key="6">
    <source>
        <dbReference type="ARBA" id="ARBA00022692"/>
    </source>
</evidence>
<comment type="subcellular location">
    <subcellularLocation>
        <location evidence="1 9">Cell membrane</location>
        <topology evidence="1 9">Multi-pass membrane protein</topology>
    </subcellularLocation>
</comment>
<dbReference type="RefSeq" id="WP_213165836.1">
    <property type="nucleotide sequence ID" value="NZ_CP058559.1"/>
</dbReference>
<evidence type="ECO:0000256" key="5">
    <source>
        <dbReference type="ARBA" id="ARBA00022597"/>
    </source>
</evidence>